<dbReference type="RefSeq" id="WP_142816603.1">
    <property type="nucleotide sequence ID" value="NZ_CP033895.1"/>
</dbReference>
<reference evidence="2 3" key="1">
    <citation type="submission" date="2018-11" db="EMBL/GenBank/DDBJ databases">
        <title>The first complete genome of Serratia liquefaciens isolated from metalophyte plant revel distinctness adaptive mechanisms in an extreme habitat.</title>
        <authorList>
            <person name="Caneschi W.L."/>
            <person name="Sanchez A.B."/>
            <person name="Felestrino E.B."/>
            <person name="Assis R.A.B."/>
            <person name="Lemes C.G.C."/>
            <person name="Cordeiro I.F."/>
            <person name="Fonseca N.P."/>
            <person name="Villa M."/>
            <person name="Vieira I.T."/>
            <person name="Moraes L.A."/>
            <person name="Kamino L.H.Y."/>
            <person name="do Carmo F."/>
            <person name="Garcia C.M."/>
            <person name="Almeida N.F."/>
            <person name="Silva R.S."/>
            <person name="Ferro J.A."/>
            <person name="Ferro M.I.T."/>
            <person name="Varani A.M."/>
            <person name="Ferreira R.M."/>
            <person name="dos Santos V.L."/>
            <person name="Silva U.C."/>
            <person name="Setubal J.C."/>
            <person name="Moreira L.M."/>
        </authorList>
    </citation>
    <scope>NUCLEOTIDE SEQUENCE [LARGE SCALE GENOMIC DNA]</scope>
    <source>
        <strain evidence="2 3">FG3</strain>
        <plasmid evidence="2 3">p2-125</plasmid>
    </source>
</reference>
<name>A0A515D5T5_SERLI</name>
<accession>A0A515D5T5</accession>
<gene>
    <name evidence="2" type="ORF">EGO53_28660</name>
</gene>
<keyword evidence="2" id="KW-0614">Plasmid</keyword>
<evidence type="ECO:0000313" key="3">
    <source>
        <dbReference type="Proteomes" id="UP000317572"/>
    </source>
</evidence>
<feature type="region of interest" description="Disordered" evidence="1">
    <location>
        <begin position="1"/>
        <end position="28"/>
    </location>
</feature>
<protein>
    <submittedName>
        <fullName evidence="2">Protein TraE</fullName>
    </submittedName>
</protein>
<sequence length="154" mass="17169">MNTQNVNVNTAAQERSERYGKKSTATGSSDDWDVKACLFVTQEIGRFSVKFSAPCIGGTVNLNCSHITNACNPFDAVMRFARETRAQGCTVYGVQQLEPVRPVCLSTTGYRFMQKGFIWLCLDTGVFVEVSDDGRMRRGDDGRQLPYYGTLTRI</sequence>
<evidence type="ECO:0000256" key="1">
    <source>
        <dbReference type="SAM" id="MobiDB-lite"/>
    </source>
</evidence>
<proteinExistence type="predicted"/>
<geneLocation type="plasmid" evidence="2 3">
    <name>p2-125</name>
</geneLocation>
<dbReference type="EMBL" id="CP033895">
    <property type="protein sequence ID" value="QDL35758.1"/>
    <property type="molecule type" value="Genomic_DNA"/>
</dbReference>
<feature type="compositionally biased region" description="Polar residues" evidence="1">
    <location>
        <begin position="1"/>
        <end position="13"/>
    </location>
</feature>
<dbReference type="AlphaFoldDB" id="A0A515D5T5"/>
<organism evidence="2 3">
    <name type="scientific">Serratia liquefaciens</name>
    <dbReference type="NCBI Taxonomy" id="614"/>
    <lineage>
        <taxon>Bacteria</taxon>
        <taxon>Pseudomonadati</taxon>
        <taxon>Pseudomonadota</taxon>
        <taxon>Gammaproteobacteria</taxon>
        <taxon>Enterobacterales</taxon>
        <taxon>Yersiniaceae</taxon>
        <taxon>Serratia</taxon>
    </lineage>
</organism>
<evidence type="ECO:0000313" key="2">
    <source>
        <dbReference type="EMBL" id="QDL35758.1"/>
    </source>
</evidence>
<dbReference type="Proteomes" id="UP000317572">
    <property type="component" value="Plasmid p2-125"/>
</dbReference>